<dbReference type="GO" id="GO:0016853">
    <property type="term" value="F:isomerase activity"/>
    <property type="evidence" value="ECO:0007669"/>
    <property type="project" value="InterPro"/>
</dbReference>
<name>A0AAW9PRX7_9CYAN</name>
<dbReference type="EMBL" id="JAZBJZ010000046">
    <property type="protein sequence ID" value="MEE3717594.1"/>
    <property type="molecule type" value="Genomic_DNA"/>
</dbReference>
<dbReference type="Pfam" id="PF01263">
    <property type="entry name" value="Aldose_epim"/>
    <property type="match status" value="1"/>
</dbReference>
<keyword evidence="2" id="KW-1185">Reference proteome</keyword>
<dbReference type="PANTHER" id="PTHR11122">
    <property type="entry name" value="APOSPORY-ASSOCIATED PROTEIN C-RELATED"/>
    <property type="match status" value="1"/>
</dbReference>
<proteinExistence type="predicted"/>
<gene>
    <name evidence="1" type="ORF">V2H45_12590</name>
</gene>
<dbReference type="Gene3D" id="2.70.98.10">
    <property type="match status" value="1"/>
</dbReference>
<evidence type="ECO:0000313" key="2">
    <source>
        <dbReference type="Proteomes" id="UP001333818"/>
    </source>
</evidence>
<protein>
    <submittedName>
        <fullName evidence="1">Aldose epimerase</fullName>
    </submittedName>
</protein>
<dbReference type="AlphaFoldDB" id="A0AAW9PRX7"/>
<sequence length="295" mass="33717">MFSVTAEQRQYLTYVLSDTQAKTTVEVVPERGGIITSWKLPQGDRTTEVFYMDEERYTHPELSVRGGNPILFPICGNLPDNAYTYAGETYNLKQHGFARDLPWQVVAQSVESGASLSISLRSSDLTREGYPFEFEVIFTYILQGNRLTIQQQFENLSDKPMPFSVGFHPYFAATDKEKLQVEIPSKEYFDKARTSYAFDGTFDYNQDEIDIAFEQLSAQVSTVSDRDRQVRLTLEWNQDFSTLVFWTVKGKDFYCLEPWTAPRNAMNTGKNLLVIPPKQRLTTAVSLIAEVLTPN</sequence>
<reference evidence="1" key="1">
    <citation type="submission" date="2024-01" db="EMBL/GenBank/DDBJ databases">
        <title>Bank of Algae and Cyanobacteria of the Azores (BACA) strain genomes.</title>
        <authorList>
            <person name="Luz R."/>
            <person name="Cordeiro R."/>
            <person name="Fonseca A."/>
            <person name="Goncalves V."/>
        </authorList>
    </citation>
    <scope>NUCLEOTIDE SEQUENCE</scope>
    <source>
        <strain evidence="1">BACA0141</strain>
    </source>
</reference>
<dbReference type="PANTHER" id="PTHR11122:SF13">
    <property type="entry name" value="GLUCOSE-6-PHOSPHATE 1-EPIMERASE"/>
    <property type="match status" value="1"/>
</dbReference>
<dbReference type="Proteomes" id="UP001333818">
    <property type="component" value="Unassembled WGS sequence"/>
</dbReference>
<dbReference type="InterPro" id="IPR008183">
    <property type="entry name" value="Aldose_1/G6P_1-epimerase"/>
</dbReference>
<evidence type="ECO:0000313" key="1">
    <source>
        <dbReference type="EMBL" id="MEE3717594.1"/>
    </source>
</evidence>
<dbReference type="InterPro" id="IPR011013">
    <property type="entry name" value="Gal_mutarotase_sf_dom"/>
</dbReference>
<dbReference type="CDD" id="cd09025">
    <property type="entry name" value="Aldose_epim_Slr1438"/>
    <property type="match status" value="1"/>
</dbReference>
<dbReference type="InterPro" id="IPR014718">
    <property type="entry name" value="GH-type_carb-bd"/>
</dbReference>
<organism evidence="1 2">
    <name type="scientific">Tumidithrix elongata BACA0141</name>
    <dbReference type="NCBI Taxonomy" id="2716417"/>
    <lineage>
        <taxon>Bacteria</taxon>
        <taxon>Bacillati</taxon>
        <taxon>Cyanobacteriota</taxon>
        <taxon>Cyanophyceae</taxon>
        <taxon>Pseudanabaenales</taxon>
        <taxon>Pseudanabaenaceae</taxon>
        <taxon>Tumidithrix</taxon>
        <taxon>Tumidithrix elongata</taxon>
    </lineage>
</organism>
<dbReference type="GO" id="GO:0030246">
    <property type="term" value="F:carbohydrate binding"/>
    <property type="evidence" value="ECO:0007669"/>
    <property type="project" value="InterPro"/>
</dbReference>
<accession>A0AAW9PRX7</accession>
<dbReference type="SUPFAM" id="SSF74650">
    <property type="entry name" value="Galactose mutarotase-like"/>
    <property type="match status" value="1"/>
</dbReference>
<dbReference type="RefSeq" id="WP_330484023.1">
    <property type="nucleotide sequence ID" value="NZ_JAZBJZ010000046.1"/>
</dbReference>
<dbReference type="GO" id="GO:0005975">
    <property type="term" value="P:carbohydrate metabolic process"/>
    <property type="evidence" value="ECO:0007669"/>
    <property type="project" value="InterPro"/>
</dbReference>
<comment type="caution">
    <text evidence="1">The sequence shown here is derived from an EMBL/GenBank/DDBJ whole genome shotgun (WGS) entry which is preliminary data.</text>
</comment>